<reference evidence="1 2" key="1">
    <citation type="submission" date="2020-08" db="EMBL/GenBank/DDBJ databases">
        <title>Genomic Encyclopedia of Type Strains, Phase IV (KMG-IV): sequencing the most valuable type-strain genomes for metagenomic binning, comparative biology and taxonomic classification.</title>
        <authorList>
            <person name="Goeker M."/>
        </authorList>
    </citation>
    <scope>NUCLEOTIDE SEQUENCE [LARGE SCALE GENOMIC DNA]</scope>
    <source>
        <strain evidence="1 2">DSM 21431</strain>
    </source>
</reference>
<sequence length="82" mass="8782">MAWGIGKLFDEKRLGFEGMDVGWRLRVMIGYGEMFRKSVERRRKADCVGGEKVEGVGRLGCAGGGGGCLKVCQGGKAGEVEV</sequence>
<dbReference type="EMBL" id="JACJIR010000002">
    <property type="protein sequence ID" value="MBA9082706.1"/>
    <property type="molecule type" value="Genomic_DNA"/>
</dbReference>
<comment type="caution">
    <text evidence="1">The sequence shown here is derived from an EMBL/GenBank/DDBJ whole genome shotgun (WGS) entry which is preliminary data.</text>
</comment>
<evidence type="ECO:0000313" key="1">
    <source>
        <dbReference type="EMBL" id="MBA9082706.1"/>
    </source>
</evidence>
<proteinExistence type="predicted"/>
<protein>
    <submittedName>
        <fullName evidence="1">Uncharacterized protein</fullName>
    </submittedName>
</protein>
<evidence type="ECO:0000313" key="2">
    <source>
        <dbReference type="Proteomes" id="UP000548119"/>
    </source>
</evidence>
<dbReference type="Proteomes" id="UP000548119">
    <property type="component" value="Unassembled WGS sequence"/>
</dbReference>
<keyword evidence="2" id="KW-1185">Reference proteome</keyword>
<name>A0ABR6E2B6_9HYPH</name>
<organism evidence="1 2">
    <name type="scientific">Bartonella chomelii</name>
    <dbReference type="NCBI Taxonomy" id="236402"/>
    <lineage>
        <taxon>Bacteria</taxon>
        <taxon>Pseudomonadati</taxon>
        <taxon>Pseudomonadota</taxon>
        <taxon>Alphaproteobacteria</taxon>
        <taxon>Hyphomicrobiales</taxon>
        <taxon>Bartonellaceae</taxon>
        <taxon>Bartonella</taxon>
    </lineage>
</organism>
<dbReference type="RefSeq" id="WP_182479783.1">
    <property type="nucleotide sequence ID" value="NZ_CAWPNC010000002.1"/>
</dbReference>
<gene>
    <name evidence="1" type="ORF">GGR10_000547</name>
</gene>
<accession>A0ABR6E2B6</accession>